<dbReference type="PANTHER" id="PTHR11764">
    <property type="entry name" value="TERPENE CYCLASE/MUTASE FAMILY MEMBER"/>
    <property type="match status" value="1"/>
</dbReference>
<protein>
    <recommendedName>
        <fullName evidence="3">Squalene cyclase N-terminal domain-containing protein</fullName>
    </recommendedName>
</protein>
<dbReference type="InterPro" id="IPR008930">
    <property type="entry name" value="Terpenoid_cyclase/PrenylTrfase"/>
</dbReference>
<evidence type="ECO:0000313" key="1">
    <source>
        <dbReference type="EMBL" id="PKI32992.1"/>
    </source>
</evidence>
<dbReference type="SUPFAM" id="SSF48239">
    <property type="entry name" value="Terpenoid cyclases/Protein prenyltransferases"/>
    <property type="match status" value="1"/>
</dbReference>
<keyword evidence="2" id="KW-1185">Reference proteome</keyword>
<dbReference type="PANTHER" id="PTHR11764:SF44">
    <property type="entry name" value="LANOSTEROL SYNTHASE"/>
    <property type="match status" value="1"/>
</dbReference>
<gene>
    <name evidence="1" type="ORF">CRG98_046607</name>
</gene>
<accession>A0A2I0HMN7</accession>
<evidence type="ECO:0008006" key="3">
    <source>
        <dbReference type="Google" id="ProtNLM"/>
    </source>
</evidence>
<sequence length="168" mass="19309">MWKLKLSQGDDPWLTSRNNFIGRQMWEFDDNPKESEDELDKIEDARDEFRKNRLRAKHSSDLLMRLQFGREKKLELLPQINVEEEEEITEETVRVTLRRALRFYSTLQSDDGFWPGDYGGPLFLLPGLCSALPNSDDFALLLVYDSLTCGLGIEIGIGIGINGILLTK</sequence>
<dbReference type="AlphaFoldDB" id="A0A2I0HMN7"/>
<dbReference type="STRING" id="22663.A0A2I0HMN7"/>
<dbReference type="InterPro" id="IPR018333">
    <property type="entry name" value="Squalene_cyclase"/>
</dbReference>
<proteinExistence type="predicted"/>
<organism evidence="1 2">
    <name type="scientific">Punica granatum</name>
    <name type="common">Pomegranate</name>
    <dbReference type="NCBI Taxonomy" id="22663"/>
    <lineage>
        <taxon>Eukaryota</taxon>
        <taxon>Viridiplantae</taxon>
        <taxon>Streptophyta</taxon>
        <taxon>Embryophyta</taxon>
        <taxon>Tracheophyta</taxon>
        <taxon>Spermatophyta</taxon>
        <taxon>Magnoliopsida</taxon>
        <taxon>eudicotyledons</taxon>
        <taxon>Gunneridae</taxon>
        <taxon>Pentapetalae</taxon>
        <taxon>rosids</taxon>
        <taxon>malvids</taxon>
        <taxon>Myrtales</taxon>
        <taxon>Lythraceae</taxon>
        <taxon>Punica</taxon>
    </lineage>
</organism>
<evidence type="ECO:0000313" key="2">
    <source>
        <dbReference type="Proteomes" id="UP000233551"/>
    </source>
</evidence>
<dbReference type="GO" id="GO:0016104">
    <property type="term" value="P:triterpenoid biosynthetic process"/>
    <property type="evidence" value="ECO:0007669"/>
    <property type="project" value="InterPro"/>
</dbReference>
<dbReference type="Proteomes" id="UP000233551">
    <property type="component" value="Unassembled WGS sequence"/>
</dbReference>
<name>A0A2I0HMN7_PUNGR</name>
<dbReference type="EMBL" id="PGOL01007124">
    <property type="protein sequence ID" value="PKI32992.1"/>
    <property type="molecule type" value="Genomic_DNA"/>
</dbReference>
<reference evidence="1 2" key="1">
    <citation type="submission" date="2017-11" db="EMBL/GenBank/DDBJ databases">
        <title>De-novo sequencing of pomegranate (Punica granatum L.) genome.</title>
        <authorList>
            <person name="Akparov Z."/>
            <person name="Amiraslanov A."/>
            <person name="Hajiyeva S."/>
            <person name="Abbasov M."/>
            <person name="Kaur K."/>
            <person name="Hamwieh A."/>
            <person name="Solovyev V."/>
            <person name="Salamov A."/>
            <person name="Braich B."/>
            <person name="Kosarev P."/>
            <person name="Mahmoud A."/>
            <person name="Hajiyev E."/>
            <person name="Babayeva S."/>
            <person name="Izzatullayeva V."/>
            <person name="Mammadov A."/>
            <person name="Mammadov A."/>
            <person name="Sharifova S."/>
            <person name="Ojaghi J."/>
            <person name="Eynullazada K."/>
            <person name="Bayramov B."/>
            <person name="Abdulazimova A."/>
            <person name="Shahmuradov I."/>
        </authorList>
    </citation>
    <scope>NUCLEOTIDE SEQUENCE [LARGE SCALE GENOMIC DNA]</scope>
    <source>
        <strain evidence="2">cv. AG2017</strain>
        <tissue evidence="1">Leaf</tissue>
    </source>
</reference>
<dbReference type="GO" id="GO:0005811">
    <property type="term" value="C:lipid droplet"/>
    <property type="evidence" value="ECO:0007669"/>
    <property type="project" value="InterPro"/>
</dbReference>
<comment type="caution">
    <text evidence="1">The sequence shown here is derived from an EMBL/GenBank/DDBJ whole genome shotgun (WGS) entry which is preliminary data.</text>
</comment>
<dbReference type="GO" id="GO:0031559">
    <property type="term" value="F:oxidosqualene cyclase activity"/>
    <property type="evidence" value="ECO:0007669"/>
    <property type="project" value="UniProtKB-ARBA"/>
</dbReference>